<gene>
    <name evidence="1" type="ORF">L2E82_33081</name>
</gene>
<proteinExistence type="predicted"/>
<reference evidence="2" key="1">
    <citation type="journal article" date="2022" name="Mol. Ecol. Resour.">
        <title>The genomes of chicory, endive, great burdock and yacon provide insights into Asteraceae palaeo-polyploidization history and plant inulin production.</title>
        <authorList>
            <person name="Fan W."/>
            <person name="Wang S."/>
            <person name="Wang H."/>
            <person name="Wang A."/>
            <person name="Jiang F."/>
            <person name="Liu H."/>
            <person name="Zhao H."/>
            <person name="Xu D."/>
            <person name="Zhang Y."/>
        </authorList>
    </citation>
    <scope>NUCLEOTIDE SEQUENCE [LARGE SCALE GENOMIC DNA]</scope>
    <source>
        <strain evidence="2">cv. Punajuju</strain>
    </source>
</reference>
<organism evidence="1 2">
    <name type="scientific">Cichorium intybus</name>
    <name type="common">Chicory</name>
    <dbReference type="NCBI Taxonomy" id="13427"/>
    <lineage>
        <taxon>Eukaryota</taxon>
        <taxon>Viridiplantae</taxon>
        <taxon>Streptophyta</taxon>
        <taxon>Embryophyta</taxon>
        <taxon>Tracheophyta</taxon>
        <taxon>Spermatophyta</taxon>
        <taxon>Magnoliopsida</taxon>
        <taxon>eudicotyledons</taxon>
        <taxon>Gunneridae</taxon>
        <taxon>Pentapetalae</taxon>
        <taxon>asterids</taxon>
        <taxon>campanulids</taxon>
        <taxon>Asterales</taxon>
        <taxon>Asteraceae</taxon>
        <taxon>Cichorioideae</taxon>
        <taxon>Cichorieae</taxon>
        <taxon>Cichoriinae</taxon>
        <taxon>Cichorium</taxon>
    </lineage>
</organism>
<reference evidence="1 2" key="2">
    <citation type="journal article" date="2022" name="Mol. Ecol. Resour.">
        <title>The genomes of chicory, endive, great burdock and yacon provide insights into Asteraceae paleo-polyploidization history and plant inulin production.</title>
        <authorList>
            <person name="Fan W."/>
            <person name="Wang S."/>
            <person name="Wang H."/>
            <person name="Wang A."/>
            <person name="Jiang F."/>
            <person name="Liu H."/>
            <person name="Zhao H."/>
            <person name="Xu D."/>
            <person name="Zhang Y."/>
        </authorList>
    </citation>
    <scope>NUCLEOTIDE SEQUENCE [LARGE SCALE GENOMIC DNA]</scope>
    <source>
        <strain evidence="2">cv. Punajuju</strain>
        <tissue evidence="1">Leaves</tissue>
    </source>
</reference>
<sequence>MEGGWSVVNRHRRRAQLHKEVTTMYVSNIPDGATKPILTKTFAKYGEVVDVYMALKKDATKKNFGFVRFGRVTCEAELEKSLQTVKCLGVTLSVNISRFDRKEHPRKPSGNNVGRIASMSVGNRNYGSSFLDGRSFAKVANVGIQQQSPPPPPPPILVEKPVEIVNGTYMDGWFNSRLTLIGEAHSLKELQMIPPNLRSGNNDIHYGMQYLGGLMMGIRFKSEGNIEEFLSNESYWGAWFKSFTPGDTTKFETDRIAWLKIAGLPVVLWSEENLSRIAGKFGKVLVLNEIIPTAHDFSLGDICVLTSYKKRINEDVKVVLNGNVFGVGVIEKELDWSPFHSDTYEVSQSESEEEVASESGDVTSSEGNDKEEGEIKLDDDTERVPESMATVSENEEDEVVGDISNTPTVVIDDLVTERMERNRVGDQSPVVGVCDVEPQRSYENSLKSHPINTPRDNFIFNAGSSKVSYARGSFQSDSNGGLDGLVKMGAFGPFYNNPSFARGRILPASLSTWPNPFNSEWTLEPEDPEITKKRRIIDLNNCPTQSNIGVGDDTCIATSEGGELDQVSSKLNEAVLTVEVGKVIGIDMEPTDTILLEALGVDGENNGN</sequence>
<dbReference type="Proteomes" id="UP001055811">
    <property type="component" value="Linkage Group LG06"/>
</dbReference>
<keyword evidence="2" id="KW-1185">Reference proteome</keyword>
<accession>A0ACB9BJ81</accession>
<dbReference type="EMBL" id="CM042014">
    <property type="protein sequence ID" value="KAI3722057.1"/>
    <property type="molecule type" value="Genomic_DNA"/>
</dbReference>
<protein>
    <submittedName>
        <fullName evidence="1">Uncharacterized protein</fullName>
    </submittedName>
</protein>
<evidence type="ECO:0000313" key="1">
    <source>
        <dbReference type="EMBL" id="KAI3722057.1"/>
    </source>
</evidence>
<name>A0ACB9BJ81_CICIN</name>
<evidence type="ECO:0000313" key="2">
    <source>
        <dbReference type="Proteomes" id="UP001055811"/>
    </source>
</evidence>
<comment type="caution">
    <text evidence="1">The sequence shown here is derived from an EMBL/GenBank/DDBJ whole genome shotgun (WGS) entry which is preliminary data.</text>
</comment>